<evidence type="ECO:0000256" key="8">
    <source>
        <dbReference type="SAM" id="Phobius"/>
    </source>
</evidence>
<evidence type="ECO:0000313" key="10">
    <source>
        <dbReference type="Proteomes" id="UP000241771"/>
    </source>
</evidence>
<name>A0A2T3NYS3_9GAMM</name>
<dbReference type="RefSeq" id="WP_107271734.1">
    <property type="nucleotide sequence ID" value="NZ_PYMA01000002.1"/>
</dbReference>
<keyword evidence="6 8" id="KW-1133">Transmembrane helix</keyword>
<keyword evidence="3" id="KW-0813">Transport</keyword>
<feature type="transmembrane region" description="Helical" evidence="8">
    <location>
        <begin position="160"/>
        <end position="186"/>
    </location>
</feature>
<feature type="transmembrane region" description="Helical" evidence="8">
    <location>
        <begin position="221"/>
        <end position="245"/>
    </location>
</feature>
<sequence length="376" mass="39764">MNKQLESKQSSIFVSNMVESAIRIGLLFMLIVWTYDIVKPFIIPVLWGAIIAVALMPITMKLEGMLGGKRGLAATILALLGVAILIVPIVVVSGSLYDGGVALTAMLQEGSVTIPRPTQRIADIPLIGDKLFEVWNLFATNLEHAVARFLPEIKAGASTIAGWLGSSLATIIMFMISLLIAAGFMAHSDSMASAVRAVSIRVVGQHGEEWASLTAATVRSVLLGVVGVAFIQSVLIGAVMFVFAVPAAAGITLIVFIFAIAQLPALLVVLPVILYMYSAEDSTTATIFTVLVLVAALSENILKPMLMGRGVSIPMPVILIGAIGGMISAGIIGLFLGAVVLAIWYELFITWVKMSPQEEEAANEADETPAVQSDSD</sequence>
<feature type="transmembrane region" description="Helical" evidence="8">
    <location>
        <begin position="72"/>
        <end position="97"/>
    </location>
</feature>
<dbReference type="PANTHER" id="PTHR21716">
    <property type="entry name" value="TRANSMEMBRANE PROTEIN"/>
    <property type="match status" value="1"/>
</dbReference>
<comment type="similarity">
    <text evidence="2">Belongs to the autoinducer-2 exporter (AI-2E) (TC 2.A.86) family.</text>
</comment>
<organism evidence="9 10">
    <name type="scientific">Photobacterium sanctipauli</name>
    <dbReference type="NCBI Taxonomy" id="1342794"/>
    <lineage>
        <taxon>Bacteria</taxon>
        <taxon>Pseudomonadati</taxon>
        <taxon>Pseudomonadota</taxon>
        <taxon>Gammaproteobacteria</taxon>
        <taxon>Vibrionales</taxon>
        <taxon>Vibrionaceae</taxon>
        <taxon>Photobacterium</taxon>
    </lineage>
</organism>
<dbReference type="AlphaFoldDB" id="A0A2T3NYS3"/>
<comment type="caution">
    <text evidence="9">The sequence shown here is derived from an EMBL/GenBank/DDBJ whole genome shotgun (WGS) entry which is preliminary data.</text>
</comment>
<comment type="subcellular location">
    <subcellularLocation>
        <location evidence="1">Cell membrane</location>
        <topology evidence="1">Multi-pass membrane protein</topology>
    </subcellularLocation>
</comment>
<feature type="transmembrane region" description="Helical" evidence="8">
    <location>
        <begin position="41"/>
        <end position="60"/>
    </location>
</feature>
<evidence type="ECO:0000313" key="9">
    <source>
        <dbReference type="EMBL" id="PSW21368.1"/>
    </source>
</evidence>
<dbReference type="InterPro" id="IPR002549">
    <property type="entry name" value="AI-2E-like"/>
</dbReference>
<feature type="transmembrane region" description="Helical" evidence="8">
    <location>
        <begin position="284"/>
        <end position="302"/>
    </location>
</feature>
<reference evidence="9 10" key="1">
    <citation type="submission" date="2018-01" db="EMBL/GenBank/DDBJ databases">
        <title>Whole genome sequencing of Histamine producing bacteria.</title>
        <authorList>
            <person name="Butler K."/>
        </authorList>
    </citation>
    <scope>NUCLEOTIDE SEQUENCE [LARGE SCALE GENOMIC DNA]</scope>
    <source>
        <strain evidence="9 10">DSM 100436</strain>
    </source>
</reference>
<proteinExistence type="inferred from homology"/>
<keyword evidence="5 8" id="KW-0812">Transmembrane</keyword>
<dbReference type="PANTHER" id="PTHR21716:SF67">
    <property type="entry name" value="TRANSPORT PROTEIN YDIK-RELATED"/>
    <property type="match status" value="1"/>
</dbReference>
<protein>
    <submittedName>
        <fullName evidence="9">AI-2E family transporter</fullName>
    </submittedName>
</protein>
<keyword evidence="7 8" id="KW-0472">Membrane</keyword>
<evidence type="ECO:0000256" key="5">
    <source>
        <dbReference type="ARBA" id="ARBA00022692"/>
    </source>
</evidence>
<dbReference type="EMBL" id="PYMA01000002">
    <property type="protein sequence ID" value="PSW21368.1"/>
    <property type="molecule type" value="Genomic_DNA"/>
</dbReference>
<accession>A0A2T3NYS3</accession>
<evidence type="ECO:0000256" key="3">
    <source>
        <dbReference type="ARBA" id="ARBA00022448"/>
    </source>
</evidence>
<evidence type="ECO:0000256" key="2">
    <source>
        <dbReference type="ARBA" id="ARBA00009773"/>
    </source>
</evidence>
<dbReference type="Proteomes" id="UP000241771">
    <property type="component" value="Unassembled WGS sequence"/>
</dbReference>
<feature type="transmembrane region" description="Helical" evidence="8">
    <location>
        <begin position="317"/>
        <end position="345"/>
    </location>
</feature>
<feature type="transmembrane region" description="Helical" evidence="8">
    <location>
        <begin position="251"/>
        <end position="277"/>
    </location>
</feature>
<feature type="transmembrane region" description="Helical" evidence="8">
    <location>
        <begin position="12"/>
        <end position="35"/>
    </location>
</feature>
<evidence type="ECO:0000256" key="1">
    <source>
        <dbReference type="ARBA" id="ARBA00004651"/>
    </source>
</evidence>
<gene>
    <name evidence="9" type="ORF">C9I98_05380</name>
</gene>
<evidence type="ECO:0000256" key="7">
    <source>
        <dbReference type="ARBA" id="ARBA00023136"/>
    </source>
</evidence>
<dbReference type="Pfam" id="PF01594">
    <property type="entry name" value="AI-2E_transport"/>
    <property type="match status" value="1"/>
</dbReference>
<dbReference type="GO" id="GO:0005886">
    <property type="term" value="C:plasma membrane"/>
    <property type="evidence" value="ECO:0007669"/>
    <property type="project" value="UniProtKB-SubCell"/>
</dbReference>
<evidence type="ECO:0000256" key="6">
    <source>
        <dbReference type="ARBA" id="ARBA00022989"/>
    </source>
</evidence>
<keyword evidence="4" id="KW-1003">Cell membrane</keyword>
<evidence type="ECO:0000256" key="4">
    <source>
        <dbReference type="ARBA" id="ARBA00022475"/>
    </source>
</evidence>
<keyword evidence="10" id="KW-1185">Reference proteome</keyword>